<protein>
    <submittedName>
        <fullName evidence="1">Uncharacterized protein</fullName>
    </submittedName>
</protein>
<dbReference type="Proteomes" id="UP000824782">
    <property type="component" value="Unassembled WGS sequence"/>
</dbReference>
<keyword evidence="2" id="KW-1185">Reference proteome</keyword>
<organism evidence="1 2">
    <name type="scientific">Engystomops pustulosus</name>
    <name type="common">Tungara frog</name>
    <name type="synonym">Physalaemus pustulosus</name>
    <dbReference type="NCBI Taxonomy" id="76066"/>
    <lineage>
        <taxon>Eukaryota</taxon>
        <taxon>Metazoa</taxon>
        <taxon>Chordata</taxon>
        <taxon>Craniata</taxon>
        <taxon>Vertebrata</taxon>
        <taxon>Euteleostomi</taxon>
        <taxon>Amphibia</taxon>
        <taxon>Batrachia</taxon>
        <taxon>Anura</taxon>
        <taxon>Neobatrachia</taxon>
        <taxon>Hyloidea</taxon>
        <taxon>Leptodactylidae</taxon>
        <taxon>Leiuperinae</taxon>
        <taxon>Engystomops</taxon>
    </lineage>
</organism>
<reference evidence="1" key="1">
    <citation type="thesis" date="2020" institute="ProQuest LLC" country="789 East Eisenhower Parkway, Ann Arbor, MI, USA">
        <title>Comparative Genomics and Chromosome Evolution.</title>
        <authorList>
            <person name="Mudd A.B."/>
        </authorList>
    </citation>
    <scope>NUCLEOTIDE SEQUENCE</scope>
    <source>
        <strain evidence="1">237g6f4</strain>
        <tissue evidence="1">Blood</tissue>
    </source>
</reference>
<comment type="caution">
    <text evidence="1">The sequence shown here is derived from an EMBL/GenBank/DDBJ whole genome shotgun (WGS) entry which is preliminary data.</text>
</comment>
<gene>
    <name evidence="1" type="ORF">GDO81_006466</name>
</gene>
<dbReference type="EMBL" id="WNYA01000002">
    <property type="protein sequence ID" value="KAG8589624.1"/>
    <property type="molecule type" value="Genomic_DNA"/>
</dbReference>
<sequence>MGRILYLHSVKGREHVPRQVKIVCGSRGEIDLLYASMFGFELHHNIVLMLHAIILNIDQSIRQSYMDIRVTLEKQNIFVSHNRYRYIGKCPLCSI</sequence>
<evidence type="ECO:0000313" key="1">
    <source>
        <dbReference type="EMBL" id="KAG8589624.1"/>
    </source>
</evidence>
<dbReference type="AlphaFoldDB" id="A0AAV7CWU7"/>
<name>A0AAV7CWU7_ENGPU</name>
<accession>A0AAV7CWU7</accession>
<evidence type="ECO:0000313" key="2">
    <source>
        <dbReference type="Proteomes" id="UP000824782"/>
    </source>
</evidence>
<proteinExistence type="predicted"/>